<dbReference type="SUPFAM" id="SSF47384">
    <property type="entry name" value="Homodimeric domain of signal transducing histidine kinase"/>
    <property type="match status" value="1"/>
</dbReference>
<dbReference type="Pfam" id="PF02518">
    <property type="entry name" value="HATPase_c"/>
    <property type="match status" value="1"/>
</dbReference>
<dbReference type="PANTHER" id="PTHR45453:SF1">
    <property type="entry name" value="PHOSPHATE REGULON SENSOR PROTEIN PHOR"/>
    <property type="match status" value="1"/>
</dbReference>
<dbReference type="Gene3D" id="3.30.565.10">
    <property type="entry name" value="Histidine kinase-like ATPase, C-terminal domain"/>
    <property type="match status" value="1"/>
</dbReference>
<dbReference type="PANTHER" id="PTHR45453">
    <property type="entry name" value="PHOSPHATE REGULON SENSOR PROTEIN PHOR"/>
    <property type="match status" value="1"/>
</dbReference>
<dbReference type="InterPro" id="IPR003661">
    <property type="entry name" value="HisK_dim/P_dom"/>
</dbReference>
<keyword evidence="6" id="KW-0902">Two-component regulatory system</keyword>
<keyword evidence="5 10" id="KW-0418">Kinase</keyword>
<dbReference type="InterPro" id="IPR036097">
    <property type="entry name" value="HisK_dim/P_sf"/>
</dbReference>
<dbReference type="FunFam" id="3.30.565.10:FF:000006">
    <property type="entry name" value="Sensor histidine kinase WalK"/>
    <property type="match status" value="1"/>
</dbReference>
<dbReference type="CDD" id="cd00082">
    <property type="entry name" value="HisKA"/>
    <property type="match status" value="1"/>
</dbReference>
<dbReference type="InterPro" id="IPR004358">
    <property type="entry name" value="Sig_transdc_His_kin-like_C"/>
</dbReference>
<evidence type="ECO:0000256" key="8">
    <source>
        <dbReference type="SAM" id="Phobius"/>
    </source>
</evidence>
<reference evidence="10" key="1">
    <citation type="submission" date="2018-12" db="EMBL/GenBank/DDBJ databases">
        <authorList>
            <person name="Will S."/>
            <person name="Neumann-Schaal M."/>
            <person name="Henke P."/>
        </authorList>
    </citation>
    <scope>NUCLEOTIDE SEQUENCE</scope>
    <source>
        <strain evidence="10">PCC 7102</strain>
    </source>
</reference>
<accession>A0A433V694</accession>
<dbReference type="EC" id="2.7.13.3" evidence="2"/>
<name>A0A433V694_9CYAN</name>
<organism evidence="10 11">
    <name type="scientific">Dulcicalothrix desertica PCC 7102</name>
    <dbReference type="NCBI Taxonomy" id="232991"/>
    <lineage>
        <taxon>Bacteria</taxon>
        <taxon>Bacillati</taxon>
        <taxon>Cyanobacteriota</taxon>
        <taxon>Cyanophyceae</taxon>
        <taxon>Nostocales</taxon>
        <taxon>Calotrichaceae</taxon>
        <taxon>Dulcicalothrix</taxon>
    </lineage>
</organism>
<keyword evidence="8" id="KW-0812">Transmembrane</keyword>
<dbReference type="NCBIfam" id="NF041735">
    <property type="entry name" value="hist_kin_RppB"/>
    <property type="match status" value="1"/>
</dbReference>
<dbReference type="Pfam" id="PF00512">
    <property type="entry name" value="HisKA"/>
    <property type="match status" value="1"/>
</dbReference>
<dbReference type="GO" id="GO:0005886">
    <property type="term" value="C:plasma membrane"/>
    <property type="evidence" value="ECO:0007669"/>
    <property type="project" value="TreeGrafter"/>
</dbReference>
<evidence type="ECO:0000256" key="7">
    <source>
        <dbReference type="ARBA" id="ARBA00055745"/>
    </source>
</evidence>
<feature type="domain" description="Histidine kinase" evidence="9">
    <location>
        <begin position="229"/>
        <end position="447"/>
    </location>
</feature>
<dbReference type="CDD" id="cd00075">
    <property type="entry name" value="HATPase"/>
    <property type="match status" value="1"/>
</dbReference>
<evidence type="ECO:0000313" key="10">
    <source>
        <dbReference type="EMBL" id="RUT01579.1"/>
    </source>
</evidence>
<evidence type="ECO:0000256" key="6">
    <source>
        <dbReference type="ARBA" id="ARBA00023012"/>
    </source>
</evidence>
<evidence type="ECO:0000256" key="3">
    <source>
        <dbReference type="ARBA" id="ARBA00022553"/>
    </source>
</evidence>
<dbReference type="Proteomes" id="UP000271624">
    <property type="component" value="Unassembled WGS sequence"/>
</dbReference>
<evidence type="ECO:0000256" key="5">
    <source>
        <dbReference type="ARBA" id="ARBA00022777"/>
    </source>
</evidence>
<dbReference type="SMART" id="SM00387">
    <property type="entry name" value="HATPase_c"/>
    <property type="match status" value="1"/>
</dbReference>
<comment type="caution">
    <text evidence="10">The sequence shown here is derived from an EMBL/GenBank/DDBJ whole genome shotgun (WGS) entry which is preliminary data.</text>
</comment>
<keyword evidence="8" id="KW-1133">Transmembrane helix</keyword>
<dbReference type="Gene3D" id="1.10.287.130">
    <property type="match status" value="1"/>
</dbReference>
<feature type="transmembrane region" description="Helical" evidence="8">
    <location>
        <begin position="188"/>
        <end position="209"/>
    </location>
</feature>
<dbReference type="SMART" id="SM00388">
    <property type="entry name" value="HisKA"/>
    <property type="match status" value="1"/>
</dbReference>
<keyword evidence="3" id="KW-0597">Phosphoprotein</keyword>
<gene>
    <name evidence="10" type="ORF">DSM106972_066760</name>
</gene>
<dbReference type="InterPro" id="IPR003594">
    <property type="entry name" value="HATPase_dom"/>
</dbReference>
<sequence>MNQNKLFRLTRVRLALYYAIVMGLILSLCAFGFYRAVFHAHVVALDSEIESVAGTLHDSLELKLEQPGRLEPIAHLLFPNIDNCSTGASCIQQPLDSKRHLLGIVTKSSYYVRFFDTSGKLIATAGSYPSGLPTVFNKKIWQFLRDSKGEDYHQITVALHTQSHQDWGYMQVGRSLEEFNGYLDSVKLTLVLGLPIAMVMIAIASWWLAGLAMQPIYQSYRQIQQFTADAAHELRTPLAATGATVESALLAPKLEEEETRDILQTIHRQNLRLTTLVADLLMLVRLEKQPIKQRELCCLEEIIDDLIEEFEAMAAAAGVKLTSVKRAPTPLNIIGNTDQLYRLISNLIVNAIHYTPQGGEVTVFLNRSDHYAVIKVQDTGIGIPQKELTHIFDRFYRVSSDRSRSTGGSGLGLAIVSAIVSVHKGKLNVESELGLGSIFTVQLPLDITAMNDKSSMFLLKKLYRRVSKPK</sequence>
<keyword evidence="11" id="KW-1185">Reference proteome</keyword>
<protein>
    <recommendedName>
        <fullName evidence="2">histidine kinase</fullName>
        <ecNumber evidence="2">2.7.13.3</ecNumber>
    </recommendedName>
</protein>
<evidence type="ECO:0000259" key="9">
    <source>
        <dbReference type="PROSITE" id="PS50109"/>
    </source>
</evidence>
<evidence type="ECO:0000256" key="4">
    <source>
        <dbReference type="ARBA" id="ARBA00022679"/>
    </source>
</evidence>
<dbReference type="RefSeq" id="WP_127084841.1">
    <property type="nucleotide sequence ID" value="NZ_RSCL01000019.1"/>
</dbReference>
<evidence type="ECO:0000313" key="11">
    <source>
        <dbReference type="Proteomes" id="UP000271624"/>
    </source>
</evidence>
<dbReference type="InterPro" id="IPR050351">
    <property type="entry name" value="BphY/WalK/GraS-like"/>
</dbReference>
<evidence type="ECO:0000256" key="2">
    <source>
        <dbReference type="ARBA" id="ARBA00012438"/>
    </source>
</evidence>
<keyword evidence="8" id="KW-0472">Membrane</keyword>
<keyword evidence="4" id="KW-0808">Transferase</keyword>
<dbReference type="InterPro" id="IPR005467">
    <property type="entry name" value="His_kinase_dom"/>
</dbReference>
<dbReference type="GO" id="GO:0004721">
    <property type="term" value="F:phosphoprotein phosphatase activity"/>
    <property type="evidence" value="ECO:0007669"/>
    <property type="project" value="TreeGrafter"/>
</dbReference>
<feature type="transmembrane region" description="Helical" evidence="8">
    <location>
        <begin position="15"/>
        <end position="34"/>
    </location>
</feature>
<evidence type="ECO:0000256" key="1">
    <source>
        <dbReference type="ARBA" id="ARBA00000085"/>
    </source>
</evidence>
<dbReference type="PROSITE" id="PS50109">
    <property type="entry name" value="HIS_KIN"/>
    <property type="match status" value="1"/>
</dbReference>
<dbReference type="GO" id="GO:0016036">
    <property type="term" value="P:cellular response to phosphate starvation"/>
    <property type="evidence" value="ECO:0007669"/>
    <property type="project" value="TreeGrafter"/>
</dbReference>
<dbReference type="InterPro" id="IPR049835">
    <property type="entry name" value="RppB"/>
</dbReference>
<comment type="function">
    <text evidence="7">Photoreceptor which exists in two forms that are reversibly interconvertible by light: the R form that absorbs maximally in the red region of the spectrum and the FR form that absorbs maximally in the far-red region.</text>
</comment>
<dbReference type="SUPFAM" id="SSF55874">
    <property type="entry name" value="ATPase domain of HSP90 chaperone/DNA topoisomerase II/histidine kinase"/>
    <property type="match status" value="1"/>
</dbReference>
<dbReference type="AlphaFoldDB" id="A0A433V694"/>
<reference evidence="10" key="2">
    <citation type="journal article" date="2019" name="Genome Biol. Evol.">
        <title>Day and night: Metabolic profiles and evolutionary relationships of six axenic non-marine cyanobacteria.</title>
        <authorList>
            <person name="Will S.E."/>
            <person name="Henke P."/>
            <person name="Boedeker C."/>
            <person name="Huang S."/>
            <person name="Brinkmann H."/>
            <person name="Rohde M."/>
            <person name="Jarek M."/>
            <person name="Friedl T."/>
            <person name="Seufert S."/>
            <person name="Schumacher M."/>
            <person name="Overmann J."/>
            <person name="Neumann-Schaal M."/>
            <person name="Petersen J."/>
        </authorList>
    </citation>
    <scope>NUCLEOTIDE SEQUENCE [LARGE SCALE GENOMIC DNA]</scope>
    <source>
        <strain evidence="10">PCC 7102</strain>
    </source>
</reference>
<comment type="catalytic activity">
    <reaction evidence="1">
        <text>ATP + protein L-histidine = ADP + protein N-phospho-L-histidine.</text>
        <dbReference type="EC" id="2.7.13.3"/>
    </reaction>
</comment>
<proteinExistence type="predicted"/>
<dbReference type="OrthoDB" id="417111at2"/>
<dbReference type="InterPro" id="IPR036890">
    <property type="entry name" value="HATPase_C_sf"/>
</dbReference>
<dbReference type="PRINTS" id="PR00344">
    <property type="entry name" value="BCTRLSENSOR"/>
</dbReference>
<dbReference type="EMBL" id="RSCL01000019">
    <property type="protein sequence ID" value="RUT01579.1"/>
    <property type="molecule type" value="Genomic_DNA"/>
</dbReference>
<dbReference type="GO" id="GO:0000155">
    <property type="term" value="F:phosphorelay sensor kinase activity"/>
    <property type="evidence" value="ECO:0007669"/>
    <property type="project" value="InterPro"/>
</dbReference>